<feature type="site" description="Deprotonates C-terminal active site Cys" evidence="8">
    <location>
        <position position="25"/>
    </location>
</feature>
<evidence type="ECO:0000256" key="9">
    <source>
        <dbReference type="PIRSR" id="PIRSR000077-4"/>
    </source>
</evidence>
<dbReference type="InterPro" id="IPR013766">
    <property type="entry name" value="Thioredoxin_domain"/>
</dbReference>
<keyword evidence="2" id="KW-0813">Transport</keyword>
<reference evidence="11 12" key="1">
    <citation type="journal article" date="2016" name="Nat. Commun.">
        <title>Thousands of microbial genomes shed light on interconnected biogeochemical processes in an aquifer system.</title>
        <authorList>
            <person name="Anantharaman K."/>
            <person name="Brown C.T."/>
            <person name="Hug L.A."/>
            <person name="Sharon I."/>
            <person name="Castelle C.J."/>
            <person name="Probst A.J."/>
            <person name="Thomas B.C."/>
            <person name="Singh A."/>
            <person name="Wilkins M.J."/>
            <person name="Karaoz U."/>
            <person name="Brodie E.L."/>
            <person name="Williams K.H."/>
            <person name="Hubbard S.S."/>
            <person name="Banfield J.F."/>
        </authorList>
    </citation>
    <scope>NUCLEOTIDE SEQUENCE [LARGE SCALE GENOMIC DNA]</scope>
</reference>
<proteinExistence type="inferred from homology"/>
<dbReference type="InterPro" id="IPR036249">
    <property type="entry name" value="Thioredoxin-like_sf"/>
</dbReference>
<dbReference type="PIRSF" id="PIRSF000077">
    <property type="entry name" value="Thioredoxin"/>
    <property type="match status" value="1"/>
</dbReference>
<evidence type="ECO:0000256" key="5">
    <source>
        <dbReference type="ARBA" id="ARBA00023284"/>
    </source>
</evidence>
<dbReference type="InterPro" id="IPR005746">
    <property type="entry name" value="Thioredoxin"/>
</dbReference>
<evidence type="ECO:0000259" key="10">
    <source>
        <dbReference type="PROSITE" id="PS51352"/>
    </source>
</evidence>
<evidence type="ECO:0000256" key="7">
    <source>
        <dbReference type="PIRNR" id="PIRNR000077"/>
    </source>
</evidence>
<dbReference type="GO" id="GO:0005737">
    <property type="term" value="C:cytoplasm"/>
    <property type="evidence" value="ECO:0007669"/>
    <property type="project" value="TreeGrafter"/>
</dbReference>
<dbReference type="Proteomes" id="UP000177092">
    <property type="component" value="Unassembled WGS sequence"/>
</dbReference>
<evidence type="ECO:0000256" key="2">
    <source>
        <dbReference type="ARBA" id="ARBA00022448"/>
    </source>
</evidence>
<dbReference type="EMBL" id="MFJN01000033">
    <property type="protein sequence ID" value="OGG20952.1"/>
    <property type="molecule type" value="Genomic_DNA"/>
</dbReference>
<dbReference type="AlphaFoldDB" id="A0A1F6A8Y5"/>
<dbReference type="STRING" id="1798384.A3D03_04280"/>
<feature type="active site" description="Nucleophile" evidence="8">
    <location>
        <position position="34"/>
    </location>
</feature>
<evidence type="ECO:0000256" key="4">
    <source>
        <dbReference type="ARBA" id="ARBA00023157"/>
    </source>
</evidence>
<dbReference type="PRINTS" id="PR00421">
    <property type="entry name" value="THIOREDOXIN"/>
</dbReference>
<organism evidence="11 12">
    <name type="scientific">Candidatus Gottesmanbacteria bacterium RIFCSPHIGHO2_02_FULL_40_13</name>
    <dbReference type="NCBI Taxonomy" id="1798384"/>
    <lineage>
        <taxon>Bacteria</taxon>
        <taxon>Candidatus Gottesmaniibacteriota</taxon>
    </lineage>
</organism>
<dbReference type="NCBIfam" id="TIGR01068">
    <property type="entry name" value="thioredoxin"/>
    <property type="match status" value="1"/>
</dbReference>
<evidence type="ECO:0000313" key="12">
    <source>
        <dbReference type="Proteomes" id="UP000177092"/>
    </source>
</evidence>
<comment type="caution">
    <text evidence="11">The sequence shown here is derived from an EMBL/GenBank/DDBJ whole genome shotgun (WGS) entry which is preliminary data.</text>
</comment>
<feature type="site" description="Contributes to redox potential value" evidence="8">
    <location>
        <position position="32"/>
    </location>
</feature>
<evidence type="ECO:0000256" key="1">
    <source>
        <dbReference type="ARBA" id="ARBA00008987"/>
    </source>
</evidence>
<dbReference type="PANTHER" id="PTHR45663">
    <property type="entry name" value="GEO12009P1"/>
    <property type="match status" value="1"/>
</dbReference>
<feature type="domain" description="Thioredoxin" evidence="10">
    <location>
        <begin position="1"/>
        <end position="107"/>
    </location>
</feature>
<gene>
    <name evidence="11" type="ORF">A3D03_04280</name>
</gene>
<feature type="site" description="Contributes to redox potential value" evidence="8">
    <location>
        <position position="33"/>
    </location>
</feature>
<keyword evidence="3" id="KW-0249">Electron transport</keyword>
<dbReference type="FunFam" id="3.40.30.10:FF:000001">
    <property type="entry name" value="Thioredoxin"/>
    <property type="match status" value="1"/>
</dbReference>
<dbReference type="SUPFAM" id="SSF52833">
    <property type="entry name" value="Thioredoxin-like"/>
    <property type="match status" value="1"/>
</dbReference>
<feature type="active site" description="Nucleophile" evidence="8">
    <location>
        <position position="31"/>
    </location>
</feature>
<keyword evidence="5 9" id="KW-0676">Redox-active center</keyword>
<evidence type="ECO:0000313" key="11">
    <source>
        <dbReference type="EMBL" id="OGG20952.1"/>
    </source>
</evidence>
<dbReference type="CDD" id="cd02947">
    <property type="entry name" value="TRX_family"/>
    <property type="match status" value="1"/>
</dbReference>
<dbReference type="GO" id="GO:0015035">
    <property type="term" value="F:protein-disulfide reductase activity"/>
    <property type="evidence" value="ECO:0007669"/>
    <property type="project" value="UniProtKB-UniRule"/>
</dbReference>
<evidence type="ECO:0000256" key="8">
    <source>
        <dbReference type="PIRSR" id="PIRSR000077-1"/>
    </source>
</evidence>
<evidence type="ECO:0000256" key="6">
    <source>
        <dbReference type="NCBIfam" id="TIGR01068"/>
    </source>
</evidence>
<dbReference type="Pfam" id="PF00085">
    <property type="entry name" value="Thioredoxin"/>
    <property type="match status" value="1"/>
</dbReference>
<sequence length="108" mass="12109">MAEVTVTDKDFDSQVLQAKLPVLVDFWAVWCSPCKMQNPILEEVAKEMEGKVIIAKLNVDENPETAGKYGIMSIPTLLLFRAGKIVKQMIGVQSKETLLNEFNKVIIQ</sequence>
<name>A0A1F6A8Y5_9BACT</name>
<keyword evidence="4 9" id="KW-1015">Disulfide bond</keyword>
<dbReference type="PANTHER" id="PTHR45663:SF11">
    <property type="entry name" value="GEO12009P1"/>
    <property type="match status" value="1"/>
</dbReference>
<evidence type="ECO:0000256" key="3">
    <source>
        <dbReference type="ARBA" id="ARBA00022982"/>
    </source>
</evidence>
<dbReference type="Gene3D" id="3.40.30.10">
    <property type="entry name" value="Glutaredoxin"/>
    <property type="match status" value="1"/>
</dbReference>
<protein>
    <recommendedName>
        <fullName evidence="6 7">Thioredoxin</fullName>
    </recommendedName>
</protein>
<dbReference type="PROSITE" id="PS51352">
    <property type="entry name" value="THIOREDOXIN_2"/>
    <property type="match status" value="1"/>
</dbReference>
<feature type="disulfide bond" description="Redox-active" evidence="9">
    <location>
        <begin position="31"/>
        <end position="34"/>
    </location>
</feature>
<accession>A0A1F6A8Y5</accession>
<comment type="similarity">
    <text evidence="1 7">Belongs to the thioredoxin family.</text>
</comment>